<accession>A0AAU8JTA2</accession>
<organism evidence="1">
    <name type="scientific">Kitasatospora camelliae</name>
    <dbReference type="NCBI Taxonomy" id="3156397"/>
    <lineage>
        <taxon>Bacteria</taxon>
        <taxon>Bacillati</taxon>
        <taxon>Actinomycetota</taxon>
        <taxon>Actinomycetes</taxon>
        <taxon>Kitasatosporales</taxon>
        <taxon>Streptomycetaceae</taxon>
        <taxon>Kitasatospora</taxon>
    </lineage>
</organism>
<dbReference type="RefSeq" id="WP_354640276.1">
    <property type="nucleotide sequence ID" value="NZ_CP159872.1"/>
</dbReference>
<evidence type="ECO:0000313" key="1">
    <source>
        <dbReference type="EMBL" id="XCM79540.1"/>
    </source>
</evidence>
<dbReference type="AlphaFoldDB" id="A0AAU8JTA2"/>
<proteinExistence type="predicted"/>
<dbReference type="KEGG" id="kcm:ABWK59_11655"/>
<reference evidence="1" key="1">
    <citation type="submission" date="2024-06" db="EMBL/GenBank/DDBJ databases">
        <title>The genome sequences of Kitasatospora sp. strain HUAS MG31.</title>
        <authorList>
            <person name="Mo P."/>
        </authorList>
    </citation>
    <scope>NUCLEOTIDE SEQUENCE</scope>
    <source>
        <strain evidence="1">HUAS MG31</strain>
    </source>
</reference>
<gene>
    <name evidence="1" type="ORF">ABWK59_11655</name>
</gene>
<protein>
    <submittedName>
        <fullName evidence="1">Uncharacterized protein</fullName>
    </submittedName>
</protein>
<sequence length="76" mass="8319">MAHQLRAEYGPAGRTGGVVKWHVVRDGNPTEGMCGADIDPDAESKPEHLWGTGLRTCQQCGSLYIHEVPYLRVDQG</sequence>
<name>A0AAU8JTA2_9ACTN</name>
<dbReference type="EMBL" id="CP159872">
    <property type="protein sequence ID" value="XCM79540.1"/>
    <property type="molecule type" value="Genomic_DNA"/>
</dbReference>